<dbReference type="Proteomes" id="UP000594262">
    <property type="component" value="Unplaced"/>
</dbReference>
<keyword evidence="3" id="KW-1185">Reference proteome</keyword>
<dbReference type="InterPro" id="IPR024445">
    <property type="entry name" value="Tnp_ISXO2-like"/>
</dbReference>
<accession>A0A7M5WTS5</accession>
<dbReference type="PANTHER" id="PTHR47163">
    <property type="entry name" value="DDE_TNP_IS1595 DOMAIN-CONTAINING PROTEIN"/>
    <property type="match status" value="1"/>
</dbReference>
<dbReference type="OrthoDB" id="5979044at2759"/>
<dbReference type="InterPro" id="IPR053164">
    <property type="entry name" value="IS1016-like_transposase"/>
</dbReference>
<sequence length="154" mass="18099">MIRHGQRGGRGRRANPVWVFGFADTQFQPAKGYMEVVPHRDRATLTGAINRVLLPNTVITSDEWRGYLRLPQFVQNCIRHDTVNHTYNFVNPANGAHTQNIESYWNKFKLVIKAMKGIELQYLQSYMDEFMWRDWRGLEEPLENIINCINIDYP</sequence>
<dbReference type="Pfam" id="PF12762">
    <property type="entry name" value="DDE_Tnp_IS1595"/>
    <property type="match status" value="1"/>
</dbReference>
<dbReference type="PANTHER" id="PTHR47163:SF2">
    <property type="entry name" value="SI:DKEY-17M8.2"/>
    <property type="match status" value="1"/>
</dbReference>
<reference evidence="2" key="1">
    <citation type="submission" date="2021-01" db="UniProtKB">
        <authorList>
            <consortium name="EnsemblMetazoa"/>
        </authorList>
    </citation>
    <scope>IDENTIFICATION</scope>
</reference>
<evidence type="ECO:0000259" key="1">
    <source>
        <dbReference type="SMART" id="SM01126"/>
    </source>
</evidence>
<dbReference type="EnsemblMetazoa" id="CLYHEMT012975.1">
    <property type="protein sequence ID" value="CLYHEMP012975.1"/>
    <property type="gene ID" value="CLYHEMG012975"/>
</dbReference>
<evidence type="ECO:0000313" key="3">
    <source>
        <dbReference type="Proteomes" id="UP000594262"/>
    </source>
</evidence>
<organism evidence="2 3">
    <name type="scientific">Clytia hemisphaerica</name>
    <dbReference type="NCBI Taxonomy" id="252671"/>
    <lineage>
        <taxon>Eukaryota</taxon>
        <taxon>Metazoa</taxon>
        <taxon>Cnidaria</taxon>
        <taxon>Hydrozoa</taxon>
        <taxon>Hydroidolina</taxon>
        <taxon>Leptothecata</taxon>
        <taxon>Obeliida</taxon>
        <taxon>Clytiidae</taxon>
        <taxon>Clytia</taxon>
    </lineage>
</organism>
<protein>
    <recommendedName>
        <fullName evidence="1">ISXO2-like transposase domain-containing protein</fullName>
    </recommendedName>
</protein>
<evidence type="ECO:0000313" key="2">
    <source>
        <dbReference type="EnsemblMetazoa" id="CLYHEMP012975.1"/>
    </source>
</evidence>
<dbReference type="AlphaFoldDB" id="A0A7M5WTS5"/>
<feature type="domain" description="ISXO2-like transposase" evidence="1">
    <location>
        <begin position="1"/>
        <end position="135"/>
    </location>
</feature>
<name>A0A7M5WTS5_9CNID</name>
<proteinExistence type="predicted"/>
<dbReference type="SMART" id="SM01126">
    <property type="entry name" value="DDE_Tnp_IS1595"/>
    <property type="match status" value="1"/>
</dbReference>